<sequence length="346" mass="39309">MRMSGLVYLFRQHLRHTQGVTQRFMKTFWLDLEGNLVCVDVIQEDIKLSRLRAQRLEMALSCWTKDPSLCSHTIKASDEAHRGLFAICGQATRVSGGRFHNLYAHYPLPVDADIIWISDRVIQDPPDVGRVEKRHELRDRIELLFALEPFYVAYFKFLSEPDRHEDLKRSMNLLGAEWLRNVLTHEPTRVTSGGGGGGGGSHSDTDSRDIGYVICTIVGNPSGHYVFVRKAPAQKHEFILFVHRVDSTVQYEIRLNIEFTECITMTLEGKLKRYGSVSDLLSLCKESCMDYNTAGSIDSDEDLYTKGPRAMGEKCDHVDTMKDMTKSLEQIKVSHDRGRAGLLQTP</sequence>
<reference evidence="1 2" key="1">
    <citation type="submission" date="2021-06" db="EMBL/GenBank/DDBJ databases">
        <authorList>
            <person name="Palmer J.M."/>
        </authorList>
    </citation>
    <scope>NUCLEOTIDE SEQUENCE [LARGE SCALE GENOMIC DNA]</scope>
    <source>
        <strain evidence="1 2">XC_2019</strain>
        <tissue evidence="1">Muscle</tissue>
    </source>
</reference>
<keyword evidence="2" id="KW-1185">Reference proteome</keyword>
<proteinExistence type="predicted"/>
<organism evidence="1 2">
    <name type="scientific">Xenoophorus captivus</name>
    <dbReference type="NCBI Taxonomy" id="1517983"/>
    <lineage>
        <taxon>Eukaryota</taxon>
        <taxon>Metazoa</taxon>
        <taxon>Chordata</taxon>
        <taxon>Craniata</taxon>
        <taxon>Vertebrata</taxon>
        <taxon>Euteleostomi</taxon>
        <taxon>Actinopterygii</taxon>
        <taxon>Neopterygii</taxon>
        <taxon>Teleostei</taxon>
        <taxon>Neoteleostei</taxon>
        <taxon>Acanthomorphata</taxon>
        <taxon>Ovalentaria</taxon>
        <taxon>Atherinomorphae</taxon>
        <taxon>Cyprinodontiformes</taxon>
        <taxon>Goodeidae</taxon>
        <taxon>Xenoophorus</taxon>
    </lineage>
</organism>
<gene>
    <name evidence="1" type="ORF">XENOCAPTIV_030747</name>
</gene>
<evidence type="ECO:0000313" key="2">
    <source>
        <dbReference type="Proteomes" id="UP001434883"/>
    </source>
</evidence>
<name>A0ABV0S4F0_9TELE</name>
<comment type="caution">
    <text evidence="1">The sequence shown here is derived from an EMBL/GenBank/DDBJ whole genome shotgun (WGS) entry which is preliminary data.</text>
</comment>
<evidence type="ECO:0000313" key="1">
    <source>
        <dbReference type="EMBL" id="MEQ2215328.1"/>
    </source>
</evidence>
<dbReference type="EMBL" id="JAHRIN010068188">
    <property type="protein sequence ID" value="MEQ2215328.1"/>
    <property type="molecule type" value="Genomic_DNA"/>
</dbReference>
<accession>A0ABV0S4F0</accession>
<protein>
    <submittedName>
        <fullName evidence="1">Uncharacterized protein</fullName>
    </submittedName>
</protein>
<dbReference type="Proteomes" id="UP001434883">
    <property type="component" value="Unassembled WGS sequence"/>
</dbReference>